<dbReference type="CDD" id="cd01641">
    <property type="entry name" value="Bacterial_IMPase_like_1"/>
    <property type="match status" value="1"/>
</dbReference>
<dbReference type="InterPro" id="IPR011809">
    <property type="entry name" value="His_9_proposed"/>
</dbReference>
<dbReference type="PROSITE" id="PS00629">
    <property type="entry name" value="IMP_1"/>
    <property type="match status" value="1"/>
</dbReference>
<evidence type="ECO:0000256" key="4">
    <source>
        <dbReference type="ARBA" id="ARBA00013085"/>
    </source>
</evidence>
<keyword evidence="7" id="KW-0378">Hydrolase</keyword>
<comment type="caution">
    <text evidence="12">The sequence shown here is derived from an EMBL/GenBank/DDBJ whole genome shotgun (WGS) entry which is preliminary data.</text>
</comment>
<dbReference type="EC" id="3.1.3.15" evidence="4 11"/>
<organism evidence="12 13">
    <name type="scientific">Streptosporangium fragile</name>
    <dbReference type="NCBI Taxonomy" id="46186"/>
    <lineage>
        <taxon>Bacteria</taxon>
        <taxon>Bacillati</taxon>
        <taxon>Actinomycetota</taxon>
        <taxon>Actinomycetes</taxon>
        <taxon>Streptosporangiales</taxon>
        <taxon>Streptosporangiaceae</taxon>
        <taxon>Streptosporangium</taxon>
    </lineage>
</organism>
<accession>A0ABP6INW1</accession>
<dbReference type="PRINTS" id="PR00377">
    <property type="entry name" value="IMPHPHTASES"/>
</dbReference>
<dbReference type="Gene3D" id="3.40.190.80">
    <property type="match status" value="1"/>
</dbReference>
<dbReference type="InterPro" id="IPR000760">
    <property type="entry name" value="Inositol_monophosphatase-like"/>
</dbReference>
<dbReference type="Proteomes" id="UP001500831">
    <property type="component" value="Unassembled WGS sequence"/>
</dbReference>
<dbReference type="NCBIfam" id="TIGR02067">
    <property type="entry name" value="his_9_HisN"/>
    <property type="match status" value="1"/>
</dbReference>
<dbReference type="SUPFAM" id="SSF56655">
    <property type="entry name" value="Carbohydrate phosphatase"/>
    <property type="match status" value="1"/>
</dbReference>
<evidence type="ECO:0000256" key="5">
    <source>
        <dbReference type="ARBA" id="ARBA00022605"/>
    </source>
</evidence>
<dbReference type="Pfam" id="PF00459">
    <property type="entry name" value="Inositol_P"/>
    <property type="match status" value="1"/>
</dbReference>
<evidence type="ECO:0000256" key="3">
    <source>
        <dbReference type="ARBA" id="ARBA00009759"/>
    </source>
</evidence>
<keyword evidence="8" id="KW-0460">Magnesium</keyword>
<dbReference type="PANTHER" id="PTHR43200:SF6">
    <property type="entry name" value="3'(2'),5'-BISPHOSPHATE NUCLEOTIDASE"/>
    <property type="match status" value="1"/>
</dbReference>
<reference evidence="13" key="1">
    <citation type="journal article" date="2019" name="Int. J. Syst. Evol. Microbiol.">
        <title>The Global Catalogue of Microorganisms (GCM) 10K type strain sequencing project: providing services to taxonomists for standard genome sequencing and annotation.</title>
        <authorList>
            <consortium name="The Broad Institute Genomics Platform"/>
            <consortium name="The Broad Institute Genome Sequencing Center for Infectious Disease"/>
            <person name="Wu L."/>
            <person name="Ma J."/>
        </authorList>
    </citation>
    <scope>NUCLEOTIDE SEQUENCE [LARGE SCALE GENOMIC DNA]</scope>
    <source>
        <strain evidence="13">JCM 6242</strain>
    </source>
</reference>
<evidence type="ECO:0000256" key="8">
    <source>
        <dbReference type="ARBA" id="ARBA00022842"/>
    </source>
</evidence>
<name>A0ABP6INW1_9ACTN</name>
<evidence type="ECO:0000256" key="6">
    <source>
        <dbReference type="ARBA" id="ARBA00022723"/>
    </source>
</evidence>
<comment type="cofactor">
    <cofactor evidence="1">
        <name>Mg(2+)</name>
        <dbReference type="ChEBI" id="CHEBI:18420"/>
    </cofactor>
</comment>
<evidence type="ECO:0000256" key="2">
    <source>
        <dbReference type="ARBA" id="ARBA00004970"/>
    </source>
</evidence>
<evidence type="ECO:0000313" key="13">
    <source>
        <dbReference type="Proteomes" id="UP001500831"/>
    </source>
</evidence>
<protein>
    <recommendedName>
        <fullName evidence="4 11">Histidinol-phosphatase</fullName>
        <ecNumber evidence="4 11">3.1.3.15</ecNumber>
    </recommendedName>
</protein>
<comment type="similarity">
    <text evidence="3">Belongs to the inositol monophosphatase superfamily.</text>
</comment>
<dbReference type="PANTHER" id="PTHR43200">
    <property type="entry name" value="PHOSPHATASE"/>
    <property type="match status" value="1"/>
</dbReference>
<sequence>MICERFARHSSHWLEATQFLHMLPALHLPVLDAIALPPVTGYNDDLRLAHVMADAADDLTMRRFKAIDLRVETKPDLTPVSDADQAVEEAIRSTLNRARPRDAILGEEFGATGYGARSWIVDPIDGTKNYVRGVPVWATLIALMDQGRVVVGLVSAPALGRRWWAARDSGAWTGRSLTKATRCHVSSVTRLEDASFSYSSLDGWETAGKLDAFLDLNRSVWRSRAYGDFWSHMLVAEGAVDMSAEPELSPWDIAALTVIVEEAGGIWTDLSGVPGIDGGSLLCTNGPLHNEALKRLGSGPLTLPV</sequence>
<evidence type="ECO:0000256" key="11">
    <source>
        <dbReference type="NCBIfam" id="TIGR02067"/>
    </source>
</evidence>
<evidence type="ECO:0000256" key="7">
    <source>
        <dbReference type="ARBA" id="ARBA00022801"/>
    </source>
</evidence>
<dbReference type="InterPro" id="IPR020583">
    <property type="entry name" value="Inositol_monoP_metal-BS"/>
</dbReference>
<evidence type="ECO:0000256" key="1">
    <source>
        <dbReference type="ARBA" id="ARBA00001946"/>
    </source>
</evidence>
<keyword evidence="6" id="KW-0479">Metal-binding</keyword>
<keyword evidence="13" id="KW-1185">Reference proteome</keyword>
<comment type="pathway">
    <text evidence="2">Amino-acid biosynthesis; L-histidine biosynthesis; L-histidine from 5-phospho-alpha-D-ribose 1-diphosphate: step 8/9.</text>
</comment>
<proteinExistence type="inferred from homology"/>
<gene>
    <name evidence="12" type="primary">hisN</name>
    <name evidence="12" type="ORF">GCM10010517_69100</name>
</gene>
<evidence type="ECO:0000313" key="12">
    <source>
        <dbReference type="EMBL" id="GAA2903117.1"/>
    </source>
</evidence>
<keyword evidence="5" id="KW-0028">Amino-acid biosynthesis</keyword>
<dbReference type="InterPro" id="IPR051090">
    <property type="entry name" value="Inositol_monoP_superfamily"/>
</dbReference>
<keyword evidence="9" id="KW-0368">Histidine biosynthesis</keyword>
<dbReference type="Gene3D" id="3.30.540.10">
    <property type="entry name" value="Fructose-1,6-Bisphosphatase, subunit A, domain 1"/>
    <property type="match status" value="1"/>
</dbReference>
<evidence type="ECO:0000256" key="9">
    <source>
        <dbReference type="ARBA" id="ARBA00023102"/>
    </source>
</evidence>
<evidence type="ECO:0000256" key="10">
    <source>
        <dbReference type="ARBA" id="ARBA00049158"/>
    </source>
</evidence>
<comment type="catalytic activity">
    <reaction evidence="10">
        <text>L-histidinol phosphate + H2O = L-histidinol + phosphate</text>
        <dbReference type="Rhea" id="RHEA:14465"/>
        <dbReference type="ChEBI" id="CHEBI:15377"/>
        <dbReference type="ChEBI" id="CHEBI:43474"/>
        <dbReference type="ChEBI" id="CHEBI:57699"/>
        <dbReference type="ChEBI" id="CHEBI:57980"/>
        <dbReference type="EC" id="3.1.3.15"/>
    </reaction>
</comment>
<dbReference type="EMBL" id="BAAAVI010000075">
    <property type="protein sequence ID" value="GAA2903117.1"/>
    <property type="molecule type" value="Genomic_DNA"/>
</dbReference>